<keyword evidence="2" id="KW-1185">Reference proteome</keyword>
<proteinExistence type="predicted"/>
<protein>
    <submittedName>
        <fullName evidence="1">Flavin-dependent dehydrogenase</fullName>
    </submittedName>
</protein>
<dbReference type="OrthoDB" id="4069989at2"/>
<comment type="caution">
    <text evidence="1">The sequence shown here is derived from an EMBL/GenBank/DDBJ whole genome shotgun (WGS) entry which is preliminary data.</text>
</comment>
<dbReference type="Gene3D" id="3.50.50.60">
    <property type="entry name" value="FAD/NAD(P)-binding domain"/>
    <property type="match status" value="2"/>
</dbReference>
<organism evidence="1 2">
    <name type="scientific">Actinoplanes xinjiangensis</name>
    <dbReference type="NCBI Taxonomy" id="512350"/>
    <lineage>
        <taxon>Bacteria</taxon>
        <taxon>Bacillati</taxon>
        <taxon>Actinomycetota</taxon>
        <taxon>Actinomycetes</taxon>
        <taxon>Micromonosporales</taxon>
        <taxon>Micromonosporaceae</taxon>
        <taxon>Actinoplanes</taxon>
    </lineage>
</organism>
<evidence type="ECO:0000313" key="2">
    <source>
        <dbReference type="Proteomes" id="UP000245697"/>
    </source>
</evidence>
<dbReference type="SUPFAM" id="SSF51905">
    <property type="entry name" value="FAD/NAD(P)-binding domain"/>
    <property type="match status" value="1"/>
</dbReference>
<dbReference type="RefSeq" id="WP_146246422.1">
    <property type="nucleotide sequence ID" value="NZ_BONA01000061.1"/>
</dbReference>
<dbReference type="InterPro" id="IPR036188">
    <property type="entry name" value="FAD/NAD-bd_sf"/>
</dbReference>
<dbReference type="AlphaFoldDB" id="A0A316FCB1"/>
<accession>A0A316FCB1</accession>
<gene>
    <name evidence="1" type="ORF">BC793_111103</name>
</gene>
<evidence type="ECO:0000313" key="1">
    <source>
        <dbReference type="EMBL" id="PWK45129.1"/>
    </source>
</evidence>
<reference evidence="1 2" key="1">
    <citation type="submission" date="2018-05" db="EMBL/GenBank/DDBJ databases">
        <title>Genomic Encyclopedia of Archaeal and Bacterial Type Strains, Phase II (KMG-II): from individual species to whole genera.</title>
        <authorList>
            <person name="Goeker M."/>
        </authorList>
    </citation>
    <scope>NUCLEOTIDE SEQUENCE [LARGE SCALE GENOMIC DNA]</scope>
    <source>
        <strain evidence="1 2">DSM 45184</strain>
    </source>
</reference>
<dbReference type="Proteomes" id="UP000245697">
    <property type="component" value="Unassembled WGS sequence"/>
</dbReference>
<name>A0A316FCB1_9ACTN</name>
<dbReference type="EMBL" id="QGGR01000011">
    <property type="protein sequence ID" value="PWK45129.1"/>
    <property type="molecule type" value="Genomic_DNA"/>
</dbReference>
<sequence length="352" mass="36614">MNEVRAIPMPGPGADRVAVHGAGLAGLTCALLAARDGFTVTLVGTPSAPVPDLVLNEATIAVLTRVWDDPEERLLDGGHQLTGRSVRWGRDAAPVQVPASAVVVDGQRLVDALEQRLPTAVRRAEVAPAADWTVRAAVRPAGNPPVGRRVLLAGHAPMPSTAVSRMATTGRGWVGVVPVGNGRGLVQAMTPVPPDDPAGFLAEEIEAAGLGGFVTEPPPQVTVMPAAPWLSRQRAEPGRLHIGGAVLRLDPVSGSGAGHALRTAILAAAVIRGIRDGHPAADLLGHYHRRLGAAFHDHLTGCAVHYRAAFDSPEWTGELHITATALTGQAAQLHTRRAGPVFTGRRDVAAMT</sequence>